<dbReference type="PANTHER" id="PTHR46890:SF48">
    <property type="entry name" value="RNA-DIRECTED DNA POLYMERASE"/>
    <property type="match status" value="1"/>
</dbReference>
<reference evidence="2 3" key="1">
    <citation type="submission" date="2023-01" db="EMBL/GenBank/DDBJ databases">
        <authorList>
            <person name="Kreplak J."/>
        </authorList>
    </citation>
    <scope>NUCLEOTIDE SEQUENCE [LARGE SCALE GENOMIC DNA]</scope>
</reference>
<dbReference type="EMBL" id="OX451740">
    <property type="protein sequence ID" value="CAI8612525.1"/>
    <property type="molecule type" value="Genomic_DNA"/>
</dbReference>
<protein>
    <recommendedName>
        <fullName evidence="1">Reverse transcriptase domain-containing protein</fullName>
    </recommendedName>
</protein>
<dbReference type="Pfam" id="PF00078">
    <property type="entry name" value="RVT_1"/>
    <property type="match status" value="1"/>
</dbReference>
<evidence type="ECO:0000313" key="3">
    <source>
        <dbReference type="Proteomes" id="UP001157006"/>
    </source>
</evidence>
<organism evidence="2 3">
    <name type="scientific">Vicia faba</name>
    <name type="common">Broad bean</name>
    <name type="synonym">Faba vulgaris</name>
    <dbReference type="NCBI Taxonomy" id="3906"/>
    <lineage>
        <taxon>Eukaryota</taxon>
        <taxon>Viridiplantae</taxon>
        <taxon>Streptophyta</taxon>
        <taxon>Embryophyta</taxon>
        <taxon>Tracheophyta</taxon>
        <taxon>Spermatophyta</taxon>
        <taxon>Magnoliopsida</taxon>
        <taxon>eudicotyledons</taxon>
        <taxon>Gunneridae</taxon>
        <taxon>Pentapetalae</taxon>
        <taxon>rosids</taxon>
        <taxon>fabids</taxon>
        <taxon>Fabales</taxon>
        <taxon>Fabaceae</taxon>
        <taxon>Papilionoideae</taxon>
        <taxon>50 kb inversion clade</taxon>
        <taxon>NPAAA clade</taxon>
        <taxon>Hologalegina</taxon>
        <taxon>IRL clade</taxon>
        <taxon>Fabeae</taxon>
        <taxon>Vicia</taxon>
    </lineage>
</organism>
<dbReference type="PANTHER" id="PTHR46890">
    <property type="entry name" value="NON-LTR RETROLELEMENT REVERSE TRANSCRIPTASE-LIKE PROTEIN-RELATED"/>
    <property type="match status" value="1"/>
</dbReference>
<gene>
    <name evidence="2" type="ORF">VFH_V038480</name>
</gene>
<dbReference type="AlphaFoldDB" id="A0AAV1AU03"/>
<dbReference type="InterPro" id="IPR000477">
    <property type="entry name" value="RT_dom"/>
</dbReference>
<proteinExistence type="predicted"/>
<keyword evidence="3" id="KW-1185">Reference proteome</keyword>
<accession>A0AAV1AU03</accession>
<feature type="domain" description="Reverse transcriptase" evidence="1">
    <location>
        <begin position="1"/>
        <end position="164"/>
    </location>
</feature>
<dbReference type="Proteomes" id="UP001157006">
    <property type="component" value="Chromosome 5"/>
</dbReference>
<dbReference type="InterPro" id="IPR052343">
    <property type="entry name" value="Retrotransposon-Effector_Assoc"/>
</dbReference>
<dbReference type="PROSITE" id="PS50878">
    <property type="entry name" value="RT_POL"/>
    <property type="match status" value="1"/>
</dbReference>
<evidence type="ECO:0000313" key="2">
    <source>
        <dbReference type="EMBL" id="CAI8612525.1"/>
    </source>
</evidence>
<name>A0AAV1AU03_VICFA</name>
<sequence>MKAVTKSIANRLKTFLPGIISEKQSAFIWGRLITDNALIAMECFHWMKHKKNGRKGTMALKLDTSKASDRLEWNFVSETLEKNGISPSHPNKKFFPNRGLHQGDPFSPYLFVIYADVLSRMIRSDMVNNKIHGIKVERKSPIISHLFSVDDSLMFSRASEEEVG</sequence>
<evidence type="ECO:0000259" key="1">
    <source>
        <dbReference type="PROSITE" id="PS50878"/>
    </source>
</evidence>